<dbReference type="PANTHER" id="PTHR42833:SF4">
    <property type="entry name" value="URIDYLATE KINASE PUMPKIN, CHLOROPLASTIC"/>
    <property type="match status" value="1"/>
</dbReference>
<name>A0ABQ7NW27_BRACM</name>
<evidence type="ECO:0000256" key="2">
    <source>
        <dbReference type="ARBA" id="ARBA00022741"/>
    </source>
</evidence>
<sequence length="153" mass="16204">MFDFCSNEKKLENLHRSLPLPPAGVLAQSGYVLISCSSSLSSNNGSTPESFNERLKVSGAALTGDEEHNIDPKAIAREVSAVNRLGIEVAIVVGGGNISLVDPSGLGAVALTVPLLIVSGIKSILDFLVPDECVFFFHRVSTGVIIMNFEFIS</sequence>
<dbReference type="Gene3D" id="3.40.1160.10">
    <property type="entry name" value="Acetylglutamate kinase-like"/>
    <property type="match status" value="1"/>
</dbReference>
<keyword evidence="4" id="KW-0067">ATP-binding</keyword>
<evidence type="ECO:0000313" key="6">
    <source>
        <dbReference type="Proteomes" id="UP000823674"/>
    </source>
</evidence>
<gene>
    <name evidence="5" type="primary">A01p026590.1_BraROA</name>
    <name evidence="5" type="ORF">IGI04_002629</name>
</gene>
<dbReference type="SUPFAM" id="SSF53633">
    <property type="entry name" value="Carbamate kinase-like"/>
    <property type="match status" value="1"/>
</dbReference>
<evidence type="ECO:0000256" key="4">
    <source>
        <dbReference type="ARBA" id="ARBA00022840"/>
    </source>
</evidence>
<reference evidence="5 6" key="1">
    <citation type="submission" date="2021-03" db="EMBL/GenBank/DDBJ databases">
        <authorList>
            <person name="King G.J."/>
            <person name="Bancroft I."/>
            <person name="Baten A."/>
            <person name="Bloomfield J."/>
            <person name="Borpatragohain P."/>
            <person name="He Z."/>
            <person name="Irish N."/>
            <person name="Irwin J."/>
            <person name="Liu K."/>
            <person name="Mauleon R.P."/>
            <person name="Moore J."/>
            <person name="Morris R."/>
            <person name="Ostergaard L."/>
            <person name="Wang B."/>
            <person name="Wells R."/>
        </authorList>
    </citation>
    <scope>NUCLEOTIDE SEQUENCE [LARGE SCALE GENOMIC DNA]</scope>
    <source>
        <strain evidence="5">R-o-18</strain>
        <tissue evidence="5">Leaf</tissue>
    </source>
</reference>
<comment type="caution">
    <text evidence="5">The sequence shown here is derived from an EMBL/GenBank/DDBJ whole genome shotgun (WGS) entry which is preliminary data.</text>
</comment>
<organism evidence="5 6">
    <name type="scientific">Brassica rapa subsp. trilocularis</name>
    <dbReference type="NCBI Taxonomy" id="1813537"/>
    <lineage>
        <taxon>Eukaryota</taxon>
        <taxon>Viridiplantae</taxon>
        <taxon>Streptophyta</taxon>
        <taxon>Embryophyta</taxon>
        <taxon>Tracheophyta</taxon>
        <taxon>Spermatophyta</taxon>
        <taxon>Magnoliopsida</taxon>
        <taxon>eudicotyledons</taxon>
        <taxon>Gunneridae</taxon>
        <taxon>Pentapetalae</taxon>
        <taxon>rosids</taxon>
        <taxon>malvids</taxon>
        <taxon>Brassicales</taxon>
        <taxon>Brassicaceae</taxon>
        <taxon>Brassiceae</taxon>
        <taxon>Brassica</taxon>
    </lineage>
</organism>
<evidence type="ECO:0000256" key="3">
    <source>
        <dbReference type="ARBA" id="ARBA00022777"/>
    </source>
</evidence>
<protein>
    <recommendedName>
        <fullName evidence="7">Aspartate/glutamate/uridylate kinase domain-containing protein</fullName>
    </recommendedName>
</protein>
<dbReference type="EMBL" id="JADBGQ010000001">
    <property type="protein sequence ID" value="KAG5415062.1"/>
    <property type="molecule type" value="Genomic_DNA"/>
</dbReference>
<dbReference type="InterPro" id="IPR036393">
    <property type="entry name" value="AceGlu_kinase-like_sf"/>
</dbReference>
<proteinExistence type="predicted"/>
<keyword evidence="3" id="KW-0418">Kinase</keyword>
<evidence type="ECO:0000313" key="5">
    <source>
        <dbReference type="EMBL" id="KAG5415062.1"/>
    </source>
</evidence>
<accession>A0ABQ7NW27</accession>
<keyword evidence="1" id="KW-0808">Transferase</keyword>
<keyword evidence="6" id="KW-1185">Reference proteome</keyword>
<evidence type="ECO:0008006" key="7">
    <source>
        <dbReference type="Google" id="ProtNLM"/>
    </source>
</evidence>
<keyword evidence="2" id="KW-0547">Nucleotide-binding</keyword>
<dbReference type="Proteomes" id="UP000823674">
    <property type="component" value="Chromosome A01"/>
</dbReference>
<dbReference type="PANTHER" id="PTHR42833">
    <property type="entry name" value="URIDYLATE KINASE"/>
    <property type="match status" value="1"/>
</dbReference>
<evidence type="ECO:0000256" key="1">
    <source>
        <dbReference type="ARBA" id="ARBA00022679"/>
    </source>
</evidence>